<feature type="non-terminal residue" evidence="1">
    <location>
        <position position="141"/>
    </location>
</feature>
<sequence>MEANLPTGPPGSSCHEVCFLGRGARAPGFSRAAPRGARRSRSYKDVPMQLADGQGRLTMDLQTTASYLILHVHSAGSPPQEDSRTDAQRAALGGIARHASATCTPRGLVNKVSQGSAGESSSQLDYAVFVWHGMGVDPLIK</sequence>
<protein>
    <submittedName>
        <fullName evidence="1">Uncharacterized protein</fullName>
    </submittedName>
</protein>
<dbReference type="EMBL" id="CAUYUJ010016443">
    <property type="protein sequence ID" value="CAK0865363.1"/>
    <property type="molecule type" value="Genomic_DNA"/>
</dbReference>
<accession>A0ABN9UYJ9</accession>
<keyword evidence="2" id="KW-1185">Reference proteome</keyword>
<reference evidence="1" key="1">
    <citation type="submission" date="2023-10" db="EMBL/GenBank/DDBJ databases">
        <authorList>
            <person name="Chen Y."/>
            <person name="Shah S."/>
            <person name="Dougan E. K."/>
            <person name="Thang M."/>
            <person name="Chan C."/>
        </authorList>
    </citation>
    <scope>NUCLEOTIDE SEQUENCE [LARGE SCALE GENOMIC DNA]</scope>
</reference>
<gene>
    <name evidence="1" type="ORF">PCOR1329_LOCUS52909</name>
</gene>
<evidence type="ECO:0000313" key="1">
    <source>
        <dbReference type="EMBL" id="CAK0865363.1"/>
    </source>
</evidence>
<comment type="caution">
    <text evidence="1">The sequence shown here is derived from an EMBL/GenBank/DDBJ whole genome shotgun (WGS) entry which is preliminary data.</text>
</comment>
<evidence type="ECO:0000313" key="2">
    <source>
        <dbReference type="Proteomes" id="UP001189429"/>
    </source>
</evidence>
<name>A0ABN9UYJ9_9DINO</name>
<proteinExistence type="predicted"/>
<organism evidence="1 2">
    <name type="scientific">Prorocentrum cordatum</name>
    <dbReference type="NCBI Taxonomy" id="2364126"/>
    <lineage>
        <taxon>Eukaryota</taxon>
        <taxon>Sar</taxon>
        <taxon>Alveolata</taxon>
        <taxon>Dinophyceae</taxon>
        <taxon>Prorocentrales</taxon>
        <taxon>Prorocentraceae</taxon>
        <taxon>Prorocentrum</taxon>
    </lineage>
</organism>
<dbReference type="Proteomes" id="UP001189429">
    <property type="component" value="Unassembled WGS sequence"/>
</dbReference>